<dbReference type="InterPro" id="IPR025921">
    <property type="entry name" value="HmuY"/>
</dbReference>
<evidence type="ECO:0000313" key="3">
    <source>
        <dbReference type="Proteomes" id="UP000199452"/>
    </source>
</evidence>
<proteinExistence type="predicted"/>
<dbReference type="EMBL" id="FMYP01000058">
    <property type="protein sequence ID" value="SDC87625.1"/>
    <property type="molecule type" value="Genomic_DNA"/>
</dbReference>
<dbReference type="OrthoDB" id="1100343at2"/>
<keyword evidence="3" id="KW-1185">Reference proteome</keyword>
<sequence length="204" mass="22206">MMKKQLIISCFALLSATVFVSSCQKDDNSVTPAVGSVVTLNASAFDKWTYFSFETGVVATVADFKKSTDWDIAFHRGDIRVNCGASGIGQGGSYNAGKVPFASVTEAPTSGYSLNTTINILEVYAQPLVYVNVPGDTLVSKWITSVNSNNGPPGYLFSDDIFVIRTAKGKYAKVWLKDYYNEAALGGYITMKYAFQKDGSRKFE</sequence>
<dbReference type="AlphaFoldDB" id="A0A1G6Q7K4"/>
<evidence type="ECO:0000313" key="2">
    <source>
        <dbReference type="EMBL" id="SDC87625.1"/>
    </source>
</evidence>
<dbReference type="Proteomes" id="UP000199452">
    <property type="component" value="Unassembled WGS sequence"/>
</dbReference>
<reference evidence="2 3" key="1">
    <citation type="submission" date="2016-09" db="EMBL/GenBank/DDBJ databases">
        <authorList>
            <person name="Capua I."/>
            <person name="De Benedictis P."/>
            <person name="Joannis T."/>
            <person name="Lombin L.H."/>
            <person name="Cattoli G."/>
        </authorList>
    </citation>
    <scope>NUCLEOTIDE SEQUENCE [LARGE SCALE GENOMIC DNA]</scope>
    <source>
        <strain evidence="2 3">A7P-90m</strain>
    </source>
</reference>
<dbReference type="PROSITE" id="PS51257">
    <property type="entry name" value="PROKAR_LIPOPROTEIN"/>
    <property type="match status" value="1"/>
</dbReference>
<dbReference type="Pfam" id="PF14064">
    <property type="entry name" value="HmuY"/>
    <property type="match status" value="1"/>
</dbReference>
<dbReference type="RefSeq" id="WP_092439847.1">
    <property type="nucleotide sequence ID" value="NZ_FMYP01000058.1"/>
</dbReference>
<accession>A0A1G6Q7K4</accession>
<evidence type="ECO:0000256" key="1">
    <source>
        <dbReference type="SAM" id="SignalP"/>
    </source>
</evidence>
<organism evidence="2 3">
    <name type="scientific">Williamwhitmania taraxaci</name>
    <dbReference type="NCBI Taxonomy" id="1640674"/>
    <lineage>
        <taxon>Bacteria</taxon>
        <taxon>Pseudomonadati</taxon>
        <taxon>Bacteroidota</taxon>
        <taxon>Bacteroidia</taxon>
        <taxon>Bacteroidales</taxon>
        <taxon>Williamwhitmaniaceae</taxon>
        <taxon>Williamwhitmania</taxon>
    </lineage>
</organism>
<gene>
    <name evidence="2" type="ORF">SAMN05216323_10586</name>
</gene>
<feature type="chain" id="PRO_5011723816" evidence="1">
    <location>
        <begin position="21"/>
        <end position="204"/>
    </location>
</feature>
<dbReference type="CDD" id="cd12105">
    <property type="entry name" value="HmuY"/>
    <property type="match status" value="1"/>
</dbReference>
<dbReference type="STRING" id="1640674.SAMN05216323_10586"/>
<name>A0A1G6Q7K4_9BACT</name>
<protein>
    <submittedName>
        <fullName evidence="2">HmuY protein</fullName>
    </submittedName>
</protein>
<keyword evidence="1" id="KW-0732">Signal</keyword>
<feature type="signal peptide" evidence="1">
    <location>
        <begin position="1"/>
        <end position="20"/>
    </location>
</feature>